<keyword evidence="1" id="KW-0805">Transcription regulation</keyword>
<dbReference type="EMBL" id="ML987204">
    <property type="protein sequence ID" value="KAF2243722.1"/>
    <property type="molecule type" value="Genomic_DNA"/>
</dbReference>
<evidence type="ECO:0000313" key="4">
    <source>
        <dbReference type="EMBL" id="KAF2243722.1"/>
    </source>
</evidence>
<proteinExistence type="predicted"/>
<keyword evidence="2" id="KW-0804">Transcription</keyword>
<reference evidence="4" key="1">
    <citation type="journal article" date="2020" name="Stud. Mycol.">
        <title>101 Dothideomycetes genomes: a test case for predicting lifestyles and emergence of pathogens.</title>
        <authorList>
            <person name="Haridas S."/>
            <person name="Albert R."/>
            <person name="Binder M."/>
            <person name="Bloem J."/>
            <person name="Labutti K."/>
            <person name="Salamov A."/>
            <person name="Andreopoulos B."/>
            <person name="Baker S."/>
            <person name="Barry K."/>
            <person name="Bills G."/>
            <person name="Bluhm B."/>
            <person name="Cannon C."/>
            <person name="Castanera R."/>
            <person name="Culley D."/>
            <person name="Daum C."/>
            <person name="Ezra D."/>
            <person name="Gonzalez J."/>
            <person name="Henrissat B."/>
            <person name="Kuo A."/>
            <person name="Liang C."/>
            <person name="Lipzen A."/>
            <person name="Lutzoni F."/>
            <person name="Magnuson J."/>
            <person name="Mondo S."/>
            <person name="Nolan M."/>
            <person name="Ohm R."/>
            <person name="Pangilinan J."/>
            <person name="Park H.-J."/>
            <person name="Ramirez L."/>
            <person name="Alfaro M."/>
            <person name="Sun H."/>
            <person name="Tritt A."/>
            <person name="Yoshinaga Y."/>
            <person name="Zwiers L.-H."/>
            <person name="Turgeon B."/>
            <person name="Goodwin S."/>
            <person name="Spatafora J."/>
            <person name="Crous P."/>
            <person name="Grigoriev I."/>
        </authorList>
    </citation>
    <scope>NUCLEOTIDE SEQUENCE</scope>
    <source>
        <strain evidence="4">CBS 122368</strain>
    </source>
</reference>
<sequence length="627" mass="70077">MPSRCSSDTFGPDNVGEDNTCPLHIGERLSKLEQLFEKFVCRKSSSIATSSAPRSPMLAGASNETPSKFKFVGLPEISSAGQSISSIGEGILAAQHGTWTSAPSIRTLVDKGEPAQTVCDTIHRALVSLLPSQHDADIIFETSNGWMILNGMYRPCKDIFVNQDPESYALDMSEIAKERAVIIARTLVHLAICISALPPEFDPSRFSNIWNLDATMETYISTVTSLVTSTDEPLLTLPGLETLLLLSVYQMNIANFRQAWLIVRRAMNLAHLMGFHRIIAQPKIQPPVEAVEAASWIWRCIVDIERYLGLHLRLPFAGDDYPVMEDADPHFVHRARLASISRQIAELDREITPQMYVQALALDERLESMMREQSKDFWDVPNIPPTARTPESYAVLERLIVQMWHFELKIFIHLPFLLRAPKESRYEYSKVTALQAGRNIVMRWFALRNAGITQACCRLGELGVFIAAITLTLDILIDMATKEKGEVQKTKGSDFMMICRVIGEMEKLGKASTREKIAARSAVVLKKLLSSLDPSKGPVGKMRLTIPYFGTIEVERKKLPVRPAFDLDSDTAKKLNTTATGHHLPVFSFVSNALWPPANDRPDCGLDFDIVLFDGLEDTDVEGNWVF</sequence>
<protein>
    <recommendedName>
        <fullName evidence="6">Transcription factor domain-containing protein</fullName>
    </recommendedName>
</protein>
<keyword evidence="5" id="KW-1185">Reference proteome</keyword>
<dbReference type="RefSeq" id="XP_033678726.1">
    <property type="nucleotide sequence ID" value="XM_033833906.1"/>
</dbReference>
<keyword evidence="3" id="KW-0539">Nucleus</keyword>
<dbReference type="Proteomes" id="UP000800094">
    <property type="component" value="Unassembled WGS sequence"/>
</dbReference>
<dbReference type="PANTHER" id="PTHR47840">
    <property type="entry name" value="ZN(II)2CYS6 TRANSCRIPTION FACTOR (EUROFUNG)-RELATED"/>
    <property type="match status" value="1"/>
</dbReference>
<name>A0A6A6I174_9PLEO</name>
<evidence type="ECO:0000256" key="1">
    <source>
        <dbReference type="ARBA" id="ARBA00023015"/>
    </source>
</evidence>
<dbReference type="AlphaFoldDB" id="A0A6A6I174"/>
<dbReference type="PANTHER" id="PTHR47840:SF1">
    <property type="entry name" value="ZN(II)2CYS6 TRANSCRIPTION FACTOR (EUROFUNG)"/>
    <property type="match status" value="1"/>
</dbReference>
<organism evidence="4 5">
    <name type="scientific">Trematosphaeria pertusa</name>
    <dbReference type="NCBI Taxonomy" id="390896"/>
    <lineage>
        <taxon>Eukaryota</taxon>
        <taxon>Fungi</taxon>
        <taxon>Dikarya</taxon>
        <taxon>Ascomycota</taxon>
        <taxon>Pezizomycotina</taxon>
        <taxon>Dothideomycetes</taxon>
        <taxon>Pleosporomycetidae</taxon>
        <taxon>Pleosporales</taxon>
        <taxon>Massarineae</taxon>
        <taxon>Trematosphaeriaceae</taxon>
        <taxon>Trematosphaeria</taxon>
    </lineage>
</organism>
<gene>
    <name evidence="4" type="ORF">BU26DRAFT_569635</name>
</gene>
<evidence type="ECO:0000256" key="2">
    <source>
        <dbReference type="ARBA" id="ARBA00023163"/>
    </source>
</evidence>
<dbReference type="GeneID" id="54587236"/>
<dbReference type="CDD" id="cd12148">
    <property type="entry name" value="fungal_TF_MHR"/>
    <property type="match status" value="1"/>
</dbReference>
<dbReference type="OrthoDB" id="5392779at2759"/>
<evidence type="ECO:0008006" key="6">
    <source>
        <dbReference type="Google" id="ProtNLM"/>
    </source>
</evidence>
<evidence type="ECO:0000313" key="5">
    <source>
        <dbReference type="Proteomes" id="UP000800094"/>
    </source>
</evidence>
<evidence type="ECO:0000256" key="3">
    <source>
        <dbReference type="ARBA" id="ARBA00023242"/>
    </source>
</evidence>
<accession>A0A6A6I174</accession>